<evidence type="ECO:0000256" key="4">
    <source>
        <dbReference type="ARBA" id="ARBA00022679"/>
    </source>
</evidence>
<comment type="similarity">
    <text evidence="2 10">Belongs to the glycosyltransferase 31 family.</text>
</comment>
<keyword evidence="4" id="KW-0808">Transferase</keyword>
<dbReference type="PANTHER" id="PTHR11214">
    <property type="entry name" value="BETA-1,3-N-ACETYLGLUCOSAMINYLTRANSFERASE"/>
    <property type="match status" value="1"/>
</dbReference>
<keyword evidence="3 10" id="KW-0328">Glycosyltransferase</keyword>
<dbReference type="Gene3D" id="3.90.550.50">
    <property type="match status" value="1"/>
</dbReference>
<evidence type="ECO:0000256" key="10">
    <source>
        <dbReference type="RuleBase" id="RU363063"/>
    </source>
</evidence>
<protein>
    <recommendedName>
        <fullName evidence="10">Hexosyltransferase</fullName>
        <ecNumber evidence="10">2.4.1.-</ecNumber>
    </recommendedName>
</protein>
<evidence type="ECO:0000256" key="6">
    <source>
        <dbReference type="ARBA" id="ARBA00022968"/>
    </source>
</evidence>
<gene>
    <name evidence="12" type="ORF">MNOR_LOCUS14372</name>
</gene>
<feature type="compositionally biased region" description="Low complexity" evidence="11">
    <location>
        <begin position="45"/>
        <end position="60"/>
    </location>
</feature>
<feature type="region of interest" description="Disordered" evidence="11">
    <location>
        <begin position="45"/>
        <end position="64"/>
    </location>
</feature>
<dbReference type="Pfam" id="PF01762">
    <property type="entry name" value="Galactosyl_T"/>
    <property type="match status" value="1"/>
</dbReference>
<name>A0AAV2QLV6_MEGNR</name>
<dbReference type="AlphaFoldDB" id="A0AAV2QLV6"/>
<keyword evidence="13" id="KW-1185">Reference proteome</keyword>
<dbReference type="EC" id="2.4.1.-" evidence="10"/>
<feature type="transmembrane region" description="Helical" evidence="10">
    <location>
        <begin position="84"/>
        <end position="102"/>
    </location>
</feature>
<evidence type="ECO:0000256" key="9">
    <source>
        <dbReference type="ARBA" id="ARBA00023136"/>
    </source>
</evidence>
<dbReference type="InterPro" id="IPR002659">
    <property type="entry name" value="Glyco_trans_31"/>
</dbReference>
<dbReference type="GO" id="GO:0006493">
    <property type="term" value="P:protein O-linked glycosylation"/>
    <property type="evidence" value="ECO:0007669"/>
    <property type="project" value="TreeGrafter"/>
</dbReference>
<evidence type="ECO:0000256" key="3">
    <source>
        <dbReference type="ARBA" id="ARBA00022676"/>
    </source>
</evidence>
<comment type="subcellular location">
    <subcellularLocation>
        <location evidence="1 10">Golgi apparatus membrane</location>
        <topology evidence="1 10">Single-pass type II membrane protein</topology>
    </subcellularLocation>
</comment>
<keyword evidence="5 10" id="KW-0812">Transmembrane</keyword>
<evidence type="ECO:0000256" key="5">
    <source>
        <dbReference type="ARBA" id="ARBA00022692"/>
    </source>
</evidence>
<evidence type="ECO:0000256" key="2">
    <source>
        <dbReference type="ARBA" id="ARBA00008661"/>
    </source>
</evidence>
<comment type="caution">
    <text evidence="12">The sequence shown here is derived from an EMBL/GenBank/DDBJ whole genome shotgun (WGS) entry which is preliminary data.</text>
</comment>
<evidence type="ECO:0000256" key="8">
    <source>
        <dbReference type="ARBA" id="ARBA00023034"/>
    </source>
</evidence>
<keyword evidence="7 10" id="KW-1133">Transmembrane helix</keyword>
<keyword evidence="6 10" id="KW-0735">Signal-anchor</keyword>
<dbReference type="PANTHER" id="PTHR11214:SF376">
    <property type="entry name" value="HEXOSYLTRANSFERASE"/>
    <property type="match status" value="1"/>
</dbReference>
<reference evidence="12 13" key="1">
    <citation type="submission" date="2024-05" db="EMBL/GenBank/DDBJ databases">
        <authorList>
            <person name="Wallberg A."/>
        </authorList>
    </citation>
    <scope>NUCLEOTIDE SEQUENCE [LARGE SCALE GENOMIC DNA]</scope>
</reference>
<dbReference type="GO" id="GO:0016758">
    <property type="term" value="F:hexosyltransferase activity"/>
    <property type="evidence" value="ECO:0007669"/>
    <property type="project" value="InterPro"/>
</dbReference>
<evidence type="ECO:0000256" key="7">
    <source>
        <dbReference type="ARBA" id="ARBA00022989"/>
    </source>
</evidence>
<keyword evidence="9 10" id="KW-0472">Membrane</keyword>
<keyword evidence="8 10" id="KW-0333">Golgi apparatus</keyword>
<accession>A0AAV2QLV6</accession>
<evidence type="ECO:0000313" key="13">
    <source>
        <dbReference type="Proteomes" id="UP001497623"/>
    </source>
</evidence>
<proteinExistence type="inferred from homology"/>
<organism evidence="12 13">
    <name type="scientific">Meganyctiphanes norvegica</name>
    <name type="common">Northern krill</name>
    <name type="synonym">Thysanopoda norvegica</name>
    <dbReference type="NCBI Taxonomy" id="48144"/>
    <lineage>
        <taxon>Eukaryota</taxon>
        <taxon>Metazoa</taxon>
        <taxon>Ecdysozoa</taxon>
        <taxon>Arthropoda</taxon>
        <taxon>Crustacea</taxon>
        <taxon>Multicrustacea</taxon>
        <taxon>Malacostraca</taxon>
        <taxon>Eumalacostraca</taxon>
        <taxon>Eucarida</taxon>
        <taxon>Euphausiacea</taxon>
        <taxon>Euphausiidae</taxon>
        <taxon>Meganyctiphanes</taxon>
    </lineage>
</organism>
<sequence>MKFLFREKYQSGILYSEKNPRMISQTDLKSWSNRIKINSKRAFLSSNSRGSSTSSSRSSSPIPHQADSNVCFGWFCNWWCVVRLAQFTLILIFFATILYILLSSLSDFDNSAHTPKPHRQPSILHINSIKEPPPMRLLDLEDFYYVHDDAKKSCDSDNIFFIFIIHSRPNHFRHRQAIRATWGGKKQLDGRWESQTIFMLGSHDGSDIQNGLLDVTDLVQQEAERYGDMVVGSFHDHYHNLTYKHMMGLRWVNHNCLQAKYVVKADDDAFINILSLQDLMYRTFGQSSPIPHNTLACHVLPGGTFPQRAGKWAVTKNDYPWNKYPPYCAGLAYLLTPNLAGQLFRAAHVPSPPAPPRIWVDDVWVTGLLAESLQLQHHHLDLRYTYDHAEVKSWLSRARPQAAPPYTFVHLDTLDSEWRELLNHLWKHAELAHNITNKTVKR</sequence>
<evidence type="ECO:0000256" key="1">
    <source>
        <dbReference type="ARBA" id="ARBA00004323"/>
    </source>
</evidence>
<dbReference type="Proteomes" id="UP001497623">
    <property type="component" value="Unassembled WGS sequence"/>
</dbReference>
<dbReference type="EMBL" id="CAXKWB010008579">
    <property type="protein sequence ID" value="CAL4091560.1"/>
    <property type="molecule type" value="Genomic_DNA"/>
</dbReference>
<evidence type="ECO:0000256" key="11">
    <source>
        <dbReference type="SAM" id="MobiDB-lite"/>
    </source>
</evidence>
<dbReference type="GO" id="GO:0000139">
    <property type="term" value="C:Golgi membrane"/>
    <property type="evidence" value="ECO:0007669"/>
    <property type="project" value="UniProtKB-SubCell"/>
</dbReference>
<evidence type="ECO:0000313" key="12">
    <source>
        <dbReference type="EMBL" id="CAL4091560.1"/>
    </source>
</evidence>